<comment type="cofactor">
    <cofactor evidence="1">
        <name>Mg(2+)</name>
        <dbReference type="ChEBI" id="CHEBI:18420"/>
    </cofactor>
</comment>
<sequence>MRLLLLLVILPLSLPFLLLPPSIPSPRLLPLRASPTPLETFGSWSSFADADSIYYFNSDTGESLWSPPPNVPFAGSRPAKKSLFDALLSPPDMSSSPTGSSTPLSFEISSKVLPHPDKVSWGGEDAVYTAPAGADGVTFGVFDGVSGADKLAGIPLYSLTLASSLASSITTPPKSTQELTSALTAAAELADLTATGASTALLASVSPSGSLSWLSLGDCSILLLRNDKVLARSKDTVHFFDCPYQLSDDSPDRPGDGSTGTARVRAGDLVVAGSDGVFDNLGDAELLELCAEAAAPKALAARIAKRAREVSLDGSARTPYAAASKRNGNEAYRSGLGGKVDDIGVVVLAVQ</sequence>
<dbReference type="InterPro" id="IPR036457">
    <property type="entry name" value="PPM-type-like_dom_sf"/>
</dbReference>
<feature type="domain" description="WW" evidence="3">
    <location>
        <begin position="44"/>
        <end position="70"/>
    </location>
</feature>
<dbReference type="PROSITE" id="PS50020">
    <property type="entry name" value="WW_DOMAIN_2"/>
    <property type="match status" value="1"/>
</dbReference>
<feature type="signal peptide" evidence="2">
    <location>
        <begin position="1"/>
        <end position="15"/>
    </location>
</feature>
<organism evidence="5 6">
    <name type="scientific">Tetraparma gracilis</name>
    <dbReference type="NCBI Taxonomy" id="2962635"/>
    <lineage>
        <taxon>Eukaryota</taxon>
        <taxon>Sar</taxon>
        <taxon>Stramenopiles</taxon>
        <taxon>Ochrophyta</taxon>
        <taxon>Bolidophyceae</taxon>
        <taxon>Parmales</taxon>
        <taxon>Triparmaceae</taxon>
        <taxon>Tetraparma</taxon>
    </lineage>
</organism>
<keyword evidence="1" id="KW-0378">Hydrolase</keyword>
<dbReference type="Proteomes" id="UP001165060">
    <property type="component" value="Unassembled WGS sequence"/>
</dbReference>
<dbReference type="InterPro" id="IPR001932">
    <property type="entry name" value="PPM-type_phosphatase-like_dom"/>
</dbReference>
<dbReference type="InterPro" id="IPR001202">
    <property type="entry name" value="WW_dom"/>
</dbReference>
<dbReference type="Gene3D" id="3.60.40.10">
    <property type="entry name" value="PPM-type phosphatase domain"/>
    <property type="match status" value="1"/>
</dbReference>
<keyword evidence="6" id="KW-1185">Reference proteome</keyword>
<comment type="catalytic activity">
    <reaction evidence="1">
        <text>O-phospho-L-seryl-[protein] + H2O = L-seryl-[protein] + phosphate</text>
        <dbReference type="Rhea" id="RHEA:20629"/>
        <dbReference type="Rhea" id="RHEA-COMP:9863"/>
        <dbReference type="Rhea" id="RHEA-COMP:11604"/>
        <dbReference type="ChEBI" id="CHEBI:15377"/>
        <dbReference type="ChEBI" id="CHEBI:29999"/>
        <dbReference type="ChEBI" id="CHEBI:43474"/>
        <dbReference type="ChEBI" id="CHEBI:83421"/>
        <dbReference type="EC" id="3.1.3.16"/>
    </reaction>
</comment>
<protein>
    <recommendedName>
        <fullName evidence="1">Protein phosphatase</fullName>
        <ecNumber evidence="1">3.1.3.16</ecNumber>
    </recommendedName>
</protein>
<comment type="cofactor">
    <cofactor evidence="1">
        <name>Mn(2+)</name>
        <dbReference type="ChEBI" id="CHEBI:29035"/>
    </cofactor>
</comment>
<dbReference type="EMBL" id="BRYB01001189">
    <property type="protein sequence ID" value="GMI20046.1"/>
    <property type="molecule type" value="Genomic_DNA"/>
</dbReference>
<name>A0ABQ6M5V9_9STRA</name>
<keyword evidence="2" id="KW-0732">Signal</keyword>
<proteinExistence type="inferred from homology"/>
<evidence type="ECO:0000256" key="2">
    <source>
        <dbReference type="SAM" id="SignalP"/>
    </source>
</evidence>
<dbReference type="PROSITE" id="PS51746">
    <property type="entry name" value="PPM_2"/>
    <property type="match status" value="1"/>
</dbReference>
<dbReference type="PANTHER" id="PTHR12320">
    <property type="entry name" value="PROTEIN PHOSPHATASE 2C"/>
    <property type="match status" value="1"/>
</dbReference>
<evidence type="ECO:0000313" key="6">
    <source>
        <dbReference type="Proteomes" id="UP001165060"/>
    </source>
</evidence>
<feature type="chain" id="PRO_5047166915" description="Protein phosphatase" evidence="2">
    <location>
        <begin position="16"/>
        <end position="351"/>
    </location>
</feature>
<dbReference type="InterPro" id="IPR039123">
    <property type="entry name" value="PPTC7"/>
</dbReference>
<accession>A0ABQ6M5V9</accession>
<evidence type="ECO:0000256" key="1">
    <source>
        <dbReference type="RuleBase" id="RU366020"/>
    </source>
</evidence>
<dbReference type="PANTHER" id="PTHR12320:SF1">
    <property type="entry name" value="PROTEIN PHOSPHATASE PTC7 HOMOLOG"/>
    <property type="match status" value="1"/>
</dbReference>
<comment type="caution">
    <text evidence="5">The sequence shown here is derived from an EMBL/GenBank/DDBJ whole genome shotgun (WGS) entry which is preliminary data.</text>
</comment>
<dbReference type="SMART" id="SM00332">
    <property type="entry name" value="PP2Cc"/>
    <property type="match status" value="1"/>
</dbReference>
<keyword evidence="1" id="KW-0464">Manganese</keyword>
<keyword evidence="1" id="KW-0479">Metal-binding</keyword>
<evidence type="ECO:0000259" key="3">
    <source>
        <dbReference type="PROSITE" id="PS50020"/>
    </source>
</evidence>
<keyword evidence="1" id="KW-0904">Protein phosphatase</keyword>
<dbReference type="EC" id="3.1.3.16" evidence="1"/>
<reference evidence="5 6" key="1">
    <citation type="journal article" date="2023" name="Commun. Biol.">
        <title>Genome analysis of Parmales, the sister group of diatoms, reveals the evolutionary specialization of diatoms from phago-mixotrophs to photoautotrophs.</title>
        <authorList>
            <person name="Ban H."/>
            <person name="Sato S."/>
            <person name="Yoshikawa S."/>
            <person name="Yamada K."/>
            <person name="Nakamura Y."/>
            <person name="Ichinomiya M."/>
            <person name="Sato N."/>
            <person name="Blanc-Mathieu R."/>
            <person name="Endo H."/>
            <person name="Kuwata A."/>
            <person name="Ogata H."/>
        </authorList>
    </citation>
    <scope>NUCLEOTIDE SEQUENCE [LARGE SCALE GENOMIC DNA]</scope>
</reference>
<gene>
    <name evidence="5" type="ORF">TeGR_g3132</name>
</gene>
<dbReference type="SUPFAM" id="SSF81606">
    <property type="entry name" value="PP2C-like"/>
    <property type="match status" value="1"/>
</dbReference>
<feature type="domain" description="PPM-type phosphatase" evidence="4">
    <location>
        <begin position="107"/>
        <end position="350"/>
    </location>
</feature>
<keyword evidence="1" id="KW-0460">Magnesium</keyword>
<evidence type="ECO:0000259" key="4">
    <source>
        <dbReference type="PROSITE" id="PS51746"/>
    </source>
</evidence>
<comment type="similarity">
    <text evidence="1">Belongs to the PP2C family.</text>
</comment>
<evidence type="ECO:0000313" key="5">
    <source>
        <dbReference type="EMBL" id="GMI20046.1"/>
    </source>
</evidence>
<comment type="catalytic activity">
    <reaction evidence="1">
        <text>O-phospho-L-threonyl-[protein] + H2O = L-threonyl-[protein] + phosphate</text>
        <dbReference type="Rhea" id="RHEA:47004"/>
        <dbReference type="Rhea" id="RHEA-COMP:11060"/>
        <dbReference type="Rhea" id="RHEA-COMP:11605"/>
        <dbReference type="ChEBI" id="CHEBI:15377"/>
        <dbReference type="ChEBI" id="CHEBI:30013"/>
        <dbReference type="ChEBI" id="CHEBI:43474"/>
        <dbReference type="ChEBI" id="CHEBI:61977"/>
        <dbReference type="EC" id="3.1.3.16"/>
    </reaction>
</comment>